<dbReference type="Proteomes" id="UP000215002">
    <property type="component" value="Chromosome"/>
</dbReference>
<dbReference type="InterPro" id="IPR025351">
    <property type="entry name" value="Pvc16_N"/>
</dbReference>
<protein>
    <recommendedName>
        <fullName evidence="1">Pvc16 N-terminal domain-containing protein</fullName>
    </recommendedName>
</protein>
<evidence type="ECO:0000259" key="1">
    <source>
        <dbReference type="Pfam" id="PF14065"/>
    </source>
</evidence>
<reference evidence="2 3" key="1">
    <citation type="submission" date="2017-08" db="EMBL/GenBank/DDBJ databases">
        <title>Complete genome sequence of Mucilaginibacter sp. strain BJC16-A31.</title>
        <authorList>
            <consortium name="Henan University of Science and Technology"/>
            <person name="You X."/>
        </authorList>
    </citation>
    <scope>NUCLEOTIDE SEQUENCE [LARGE SCALE GENOMIC DNA]</scope>
    <source>
        <strain evidence="2 3">BJC16-A31</strain>
    </source>
</reference>
<feature type="domain" description="Pvc16 N-terminal" evidence="1">
    <location>
        <begin position="7"/>
        <end position="192"/>
    </location>
</feature>
<dbReference type="OrthoDB" id="7560784at2"/>
<dbReference type="Pfam" id="PF14065">
    <property type="entry name" value="Pvc16_N"/>
    <property type="match status" value="1"/>
</dbReference>
<accession>A0A223NWC7</accession>
<dbReference type="KEGG" id="muc:MuYL_2006"/>
<gene>
    <name evidence="2" type="ORF">MuYL_2006</name>
</gene>
<evidence type="ECO:0000313" key="3">
    <source>
        <dbReference type="Proteomes" id="UP000215002"/>
    </source>
</evidence>
<dbReference type="AlphaFoldDB" id="A0A223NWC7"/>
<organism evidence="2 3">
    <name type="scientific">Mucilaginibacter xinganensis</name>
    <dbReference type="NCBI Taxonomy" id="1234841"/>
    <lineage>
        <taxon>Bacteria</taxon>
        <taxon>Pseudomonadati</taxon>
        <taxon>Bacteroidota</taxon>
        <taxon>Sphingobacteriia</taxon>
        <taxon>Sphingobacteriales</taxon>
        <taxon>Sphingobacteriaceae</taxon>
        <taxon>Mucilaginibacter</taxon>
    </lineage>
</organism>
<sequence length="204" mass="23394">MIRTALEFLKKELETYMVDREQDPASYSAGNVVDLKSIVLPNGNINITESTHVTVMLVNIEEERREGKQPYYIPTDDKKFLKLSPPVEIDLFLLFVANNADYPTALRDLSDVIEFFQSHTVFDSQKYPSLNASVTDPVNKVWQLIERLSIKLVSLTFEQQNNLWGMLSSKYMPSAVYRVKMLTVFETKSDEKVAAISELNFVEN</sequence>
<dbReference type="RefSeq" id="WP_094570314.1">
    <property type="nucleotide sequence ID" value="NZ_CP022743.1"/>
</dbReference>
<dbReference type="EMBL" id="CP022743">
    <property type="protein sequence ID" value="ASU33898.1"/>
    <property type="molecule type" value="Genomic_DNA"/>
</dbReference>
<keyword evidence="3" id="KW-1185">Reference proteome</keyword>
<proteinExistence type="predicted"/>
<name>A0A223NWC7_9SPHI</name>
<evidence type="ECO:0000313" key="2">
    <source>
        <dbReference type="EMBL" id="ASU33898.1"/>
    </source>
</evidence>